<dbReference type="Proteomes" id="UP001168575">
    <property type="component" value="Unassembled WGS sequence"/>
</dbReference>
<keyword evidence="8" id="KW-1185">Reference proteome</keyword>
<evidence type="ECO:0000256" key="4">
    <source>
        <dbReference type="ARBA" id="ARBA00023014"/>
    </source>
</evidence>
<evidence type="ECO:0000256" key="5">
    <source>
        <dbReference type="PIRSR" id="PIRSR004869-50"/>
    </source>
</evidence>
<dbReference type="SFLD" id="SFLDG01099">
    <property type="entry name" value="Uncharacterised_Radical_SAM_Su"/>
    <property type="match status" value="1"/>
</dbReference>
<dbReference type="InterPro" id="IPR016431">
    <property type="entry name" value="Pyrv-formate_lyase-activ_prd"/>
</dbReference>
<dbReference type="SFLD" id="SFLDS00029">
    <property type="entry name" value="Radical_SAM"/>
    <property type="match status" value="1"/>
</dbReference>
<keyword evidence="2 5" id="KW-0479">Metal-binding</keyword>
<keyword evidence="1 5" id="KW-0949">S-adenosyl-L-methionine</keyword>
<reference evidence="7" key="1">
    <citation type="submission" date="2023-07" db="EMBL/GenBank/DDBJ databases">
        <title>Between Cages and Wild: Unraveling the Impact of Captivity on Animal Microbiomes and Antimicrobial Resistance.</title>
        <authorList>
            <person name="Schmartz G.P."/>
            <person name="Rehner J."/>
            <person name="Schuff M.J."/>
            <person name="Becker S.L."/>
            <person name="Kravczyk M."/>
            <person name="Gurevich A."/>
            <person name="Francke R."/>
            <person name="Mueller R."/>
            <person name="Keller V."/>
            <person name="Keller A."/>
        </authorList>
    </citation>
    <scope>NUCLEOTIDE SEQUENCE</scope>
    <source>
        <strain evidence="7">S12M_St_49</strain>
    </source>
</reference>
<dbReference type="AlphaFoldDB" id="A0AA43RIH7"/>
<protein>
    <submittedName>
        <fullName evidence="7">Radical SAM protein</fullName>
    </submittedName>
</protein>
<keyword evidence="3 5" id="KW-0408">Iron</keyword>
<evidence type="ECO:0000256" key="2">
    <source>
        <dbReference type="ARBA" id="ARBA00022723"/>
    </source>
</evidence>
<dbReference type="InterPro" id="IPR013785">
    <property type="entry name" value="Aldolase_TIM"/>
</dbReference>
<dbReference type="GO" id="GO:0046872">
    <property type="term" value="F:metal ion binding"/>
    <property type="evidence" value="ECO:0007669"/>
    <property type="project" value="UniProtKB-KW"/>
</dbReference>
<evidence type="ECO:0000313" key="8">
    <source>
        <dbReference type="Proteomes" id="UP001168575"/>
    </source>
</evidence>
<evidence type="ECO:0000313" key="7">
    <source>
        <dbReference type="EMBL" id="MDO4841471.1"/>
    </source>
</evidence>
<dbReference type="InterPro" id="IPR040085">
    <property type="entry name" value="MJ0674-like"/>
</dbReference>
<gene>
    <name evidence="7" type="ORF">Q3982_02195</name>
</gene>
<dbReference type="EMBL" id="JAUMVS010000020">
    <property type="protein sequence ID" value="MDO4841471.1"/>
    <property type="molecule type" value="Genomic_DNA"/>
</dbReference>
<dbReference type="GO" id="GO:0051536">
    <property type="term" value="F:iron-sulfur cluster binding"/>
    <property type="evidence" value="ECO:0007669"/>
    <property type="project" value="UniProtKB-KW"/>
</dbReference>
<dbReference type="Gene3D" id="3.20.20.70">
    <property type="entry name" value="Aldolase class I"/>
    <property type="match status" value="1"/>
</dbReference>
<dbReference type="PIRSF" id="PIRSF004869">
    <property type="entry name" value="PflX_prd"/>
    <property type="match status" value="1"/>
</dbReference>
<comment type="cofactor">
    <cofactor evidence="5">
        <name>[4Fe-4S] cluster</name>
        <dbReference type="ChEBI" id="CHEBI:49883"/>
    </cofactor>
    <text evidence="5">Binds 1 [4Fe-4S] cluster. The cluster is coordinated with 3 cysteines and an exchangeable S-adenosyl-L-methionine.</text>
</comment>
<dbReference type="Pfam" id="PF04055">
    <property type="entry name" value="Radical_SAM"/>
    <property type="match status" value="1"/>
</dbReference>
<dbReference type="SUPFAM" id="SSF102114">
    <property type="entry name" value="Radical SAM enzymes"/>
    <property type="match status" value="1"/>
</dbReference>
<dbReference type="InterPro" id="IPR007197">
    <property type="entry name" value="rSAM"/>
</dbReference>
<feature type="binding site" evidence="5">
    <location>
        <position position="66"/>
    </location>
    <ligand>
        <name>[4Fe-4S] cluster</name>
        <dbReference type="ChEBI" id="CHEBI:49883"/>
        <note>4Fe-4S-S-AdoMet</note>
    </ligand>
</feature>
<dbReference type="PANTHER" id="PTHR43075:SF1">
    <property type="entry name" value="FORMATE LYASE ACTIVATING ENZYME, PUTATIVE (AFU_ORTHOLOGUE AFUA_2G15630)-RELATED"/>
    <property type="match status" value="1"/>
</dbReference>
<evidence type="ECO:0000256" key="3">
    <source>
        <dbReference type="ARBA" id="ARBA00023004"/>
    </source>
</evidence>
<dbReference type="GO" id="GO:0003824">
    <property type="term" value="F:catalytic activity"/>
    <property type="evidence" value="ECO:0007669"/>
    <property type="project" value="InterPro"/>
</dbReference>
<keyword evidence="4 5" id="KW-0411">Iron-sulfur</keyword>
<dbReference type="InterPro" id="IPR058240">
    <property type="entry name" value="rSAM_sf"/>
</dbReference>
<dbReference type="PANTHER" id="PTHR43075">
    <property type="entry name" value="FORMATE LYASE ACTIVATING ENZYME, PUTATIVE (AFU_ORTHOLOGUE AFUA_2G15630)-RELATED"/>
    <property type="match status" value="1"/>
</dbReference>
<feature type="binding site" evidence="5">
    <location>
        <position position="59"/>
    </location>
    <ligand>
        <name>[4Fe-4S] cluster</name>
        <dbReference type="ChEBI" id="CHEBI:49883"/>
        <note>4Fe-4S-S-AdoMet</note>
    </ligand>
</feature>
<evidence type="ECO:0000256" key="1">
    <source>
        <dbReference type="ARBA" id="ARBA00022691"/>
    </source>
</evidence>
<name>A0AA43RIH7_9ACTN</name>
<organism evidence="7 8">
    <name type="scientific">Phoenicibacter congonensis</name>
    <dbReference type="NCBI Taxonomy" id="1944646"/>
    <lineage>
        <taxon>Bacteria</taxon>
        <taxon>Bacillati</taxon>
        <taxon>Actinomycetota</taxon>
        <taxon>Coriobacteriia</taxon>
        <taxon>Eggerthellales</taxon>
        <taxon>Eggerthellaceae</taxon>
        <taxon>Phoenicibacter</taxon>
    </lineage>
</organism>
<evidence type="ECO:0000259" key="6">
    <source>
        <dbReference type="Pfam" id="PF04055"/>
    </source>
</evidence>
<feature type="domain" description="Radical SAM core" evidence="6">
    <location>
        <begin position="54"/>
        <end position="229"/>
    </location>
</feature>
<comment type="caution">
    <text evidence="7">The sequence shown here is derived from an EMBL/GenBank/DDBJ whole genome shotgun (WGS) entry which is preliminary data.</text>
</comment>
<feature type="binding site" evidence="5">
    <location>
        <position position="63"/>
    </location>
    <ligand>
        <name>[4Fe-4S] cluster</name>
        <dbReference type="ChEBI" id="CHEBI:49883"/>
        <note>4Fe-4S-S-AdoMet</note>
    </ligand>
</feature>
<sequence length="317" mass="35487">MTSNCNLCPRHCGANRECGKVGVCGAGAKAQVALADLHLWEEPPITGEHGSGAIFFSNCPLKCIYCQNRQISREGKGKEVTPAELANMMLELQSRKATNINLVTGTHYLDDIEKALALLGKLDAQEIDNPDLQREVFAAQHDKLTIPIVWNTSSYEAVETIHRLNKFVDIYLADFKYFSNELGKKLSKVDDYFEVATSAIKAMLEPNPDGKRADVIVRHLILPGHVEDSKRVINHVHDTFGDDVVLSIMNQYTPVLKTAADSGDAWSQKQLEKSPELARTVFDEEYEEVLDYADSLGIEDYFWQDGETCKESFIPEF</sequence>
<proteinExistence type="predicted"/>
<accession>A0AA43RIH7</accession>